<dbReference type="EMBL" id="JACYXJ010000002">
    <property type="protein sequence ID" value="MBD8875936.1"/>
    <property type="molecule type" value="Genomic_DNA"/>
</dbReference>
<feature type="chain" id="PRO_5047130979" evidence="2">
    <location>
        <begin position="21"/>
        <end position="145"/>
    </location>
</feature>
<dbReference type="RefSeq" id="WP_192108399.1">
    <property type="nucleotide sequence ID" value="NZ_JACYXJ010000002.1"/>
</dbReference>
<keyword evidence="4" id="KW-1185">Reference proteome</keyword>
<dbReference type="Proteomes" id="UP000615687">
    <property type="component" value="Unassembled WGS sequence"/>
</dbReference>
<feature type="region of interest" description="Disordered" evidence="1">
    <location>
        <begin position="121"/>
        <end position="145"/>
    </location>
</feature>
<organism evidence="3 4">
    <name type="scientific">Roseibium polysiphoniae</name>
    <dbReference type="NCBI Taxonomy" id="2571221"/>
    <lineage>
        <taxon>Bacteria</taxon>
        <taxon>Pseudomonadati</taxon>
        <taxon>Pseudomonadota</taxon>
        <taxon>Alphaproteobacteria</taxon>
        <taxon>Hyphomicrobiales</taxon>
        <taxon>Stappiaceae</taxon>
        <taxon>Roseibium</taxon>
    </lineage>
</organism>
<evidence type="ECO:0000256" key="2">
    <source>
        <dbReference type="SAM" id="SignalP"/>
    </source>
</evidence>
<evidence type="ECO:0000313" key="4">
    <source>
        <dbReference type="Proteomes" id="UP000615687"/>
    </source>
</evidence>
<protein>
    <submittedName>
        <fullName evidence="3">Uncharacterized protein</fullName>
    </submittedName>
</protein>
<proteinExistence type="predicted"/>
<accession>A0ABR9C7R8</accession>
<comment type="caution">
    <text evidence="3">The sequence shown here is derived from an EMBL/GenBank/DDBJ whole genome shotgun (WGS) entry which is preliminary data.</text>
</comment>
<gene>
    <name evidence="3" type="ORF">IG617_06535</name>
</gene>
<evidence type="ECO:0000256" key="1">
    <source>
        <dbReference type="SAM" id="MobiDB-lite"/>
    </source>
</evidence>
<keyword evidence="2" id="KW-0732">Signal</keyword>
<feature type="signal peptide" evidence="2">
    <location>
        <begin position="1"/>
        <end position="20"/>
    </location>
</feature>
<sequence>MKKELALLFAAVSLSSPVQAQMPVSAGDYYIRSQQPSGTFFGYHQVMTEPKTGYVRAIYCNTIFWVRKSTVLWTENEAKAGRHLFIEMNLNGDRKLICADPDEQVRLEDLGMKEAEVRRFRNSNGQLDQKKSRMNVLSEAFKQRK</sequence>
<name>A0ABR9C7R8_9HYPH</name>
<reference evidence="3 4" key="1">
    <citation type="submission" date="2020-09" db="EMBL/GenBank/DDBJ databases">
        <title>The genome sequence of type strain Labrenzia polysiphoniae KACC 19711.</title>
        <authorList>
            <person name="Liu Y."/>
        </authorList>
    </citation>
    <scope>NUCLEOTIDE SEQUENCE [LARGE SCALE GENOMIC DNA]</scope>
    <source>
        <strain evidence="3 4">KACC 19711</strain>
    </source>
</reference>
<evidence type="ECO:0000313" key="3">
    <source>
        <dbReference type="EMBL" id="MBD8875936.1"/>
    </source>
</evidence>